<proteinExistence type="inferred from homology"/>
<evidence type="ECO:0000256" key="4">
    <source>
        <dbReference type="ARBA" id="ARBA00012449"/>
    </source>
</evidence>
<dbReference type="PROSITE" id="PS00143">
    <property type="entry name" value="INSULINASE"/>
    <property type="match status" value="1"/>
</dbReference>
<keyword evidence="21" id="KW-1185">Reference proteome</keyword>
<feature type="chain" id="PRO_5032304669" description="Protease 3" evidence="15">
    <location>
        <begin position="23"/>
        <end position="956"/>
    </location>
</feature>
<feature type="domain" description="Coenzyme PQQ synthesis protein F-like C-terminal lobe" evidence="19">
    <location>
        <begin position="784"/>
        <end position="880"/>
    </location>
</feature>
<keyword evidence="9" id="KW-0862">Zinc</keyword>
<dbReference type="Pfam" id="PF00675">
    <property type="entry name" value="Peptidase_M16"/>
    <property type="match status" value="1"/>
</dbReference>
<dbReference type="KEGG" id="snan:I6N98_10860"/>
<dbReference type="EMBL" id="CP066167">
    <property type="protein sequence ID" value="QQD16884.1"/>
    <property type="molecule type" value="Genomic_DNA"/>
</dbReference>
<evidence type="ECO:0000256" key="3">
    <source>
        <dbReference type="ARBA" id="ARBA00007261"/>
    </source>
</evidence>
<keyword evidence="8" id="KW-0378">Hydrolase</keyword>
<evidence type="ECO:0000256" key="5">
    <source>
        <dbReference type="ARBA" id="ARBA00017565"/>
    </source>
</evidence>
<sequence>MRSSKTLAAIWAALIVSVLVSACNGPLTAMTGLSLNSNEQGIHLPETDKRQFRYLELDNGLKVLLVSDPGADKAAASLDVQAGSGDDPRDYQGLAHFLEHMLFLGTEKYPEAGEYQRFISANGGGHNAFTSFEHTNYFFDIRADALEPALDRFAQFFIAPLFNAEYVNREVNAVDSEYRARIRDDRRRELAVFKSQLNPAHPFATFSVGNLETLQSDKEEALREQLLDFYQRHYSANRMSLTVIGAHSLNALEKMVASRFGKVVDRELKRTPIAEPLFDESRLPRWVTIQPVQNERALSVQFPVPESRSLWRSKPLNYIGNLLGHEGPGSLLSVLKERGWAESLAAGQSLNFDGQSLFGVEVTLTSLGMARTDDIVDLLFEELALIRDSGIAEWRYREQSQLARQQFLYRTRSAPINEVVQLATNLHRYPFREVIRGDYQMSEFDAEQISRFLAAMTPDRAYISLMAPEVDTQQSIARYQVDYGERKLDQNTVAQWQQTGAIAELAMPARNEFIAEDFSLSSGGRAIPRAVENDHGVSLWWRDDDHFNIPKGRAYALLESPLAANTAESLALSQLWVSMVEDQLNERTYPARLAGLSYNLSANWRGINFTVSGFDDKQALLAREVLQGLVDPEWRVTRFERLRARKLRALQNSREQAPYKQVMAELPRVLRSDQMDLDAMIAATQAATLPAIKAHAKRVLSAMNYQLLVDGNYSRQQAETFAAVVADVLPAPGAQAAPEQFVRALAPGAALRRGVTSSHQDAALASYVQAADPGKRDRVALGVAGQMMSADFYYQLRTQKQLGYVVNAGVYPQRDIGGLMFLVQSPVMDAAGLQQEVNNYLQRWLDAGVSEADYKQHKATLLAKLREAPKNLSEAAERHWDDLLDGYTDFDRREQLIAALHDLSYEEWWQRVQATLDPSQRRVLSVYHLGQWAEAVPSGEPLEAAAPLPEGSYRFQ</sequence>
<dbReference type="FunFam" id="3.30.830.10:FF:000012">
    <property type="entry name" value="Protease 3"/>
    <property type="match status" value="1"/>
</dbReference>
<evidence type="ECO:0000256" key="6">
    <source>
        <dbReference type="ARBA" id="ARBA00022670"/>
    </source>
</evidence>
<evidence type="ECO:0000259" key="17">
    <source>
        <dbReference type="Pfam" id="PF05193"/>
    </source>
</evidence>
<dbReference type="InterPro" id="IPR032632">
    <property type="entry name" value="Peptidase_M16_M"/>
</dbReference>
<dbReference type="Proteomes" id="UP000596063">
    <property type="component" value="Chromosome"/>
</dbReference>
<dbReference type="Pfam" id="PF22456">
    <property type="entry name" value="PqqF-like_C_4"/>
    <property type="match status" value="1"/>
</dbReference>
<dbReference type="SUPFAM" id="SSF63411">
    <property type="entry name" value="LuxS/MPP-like metallohydrolase"/>
    <property type="match status" value="4"/>
</dbReference>
<dbReference type="InterPro" id="IPR050626">
    <property type="entry name" value="Peptidase_M16"/>
</dbReference>
<reference evidence="20 21" key="1">
    <citation type="submission" date="2020-12" db="EMBL/GenBank/DDBJ databases">
        <authorList>
            <person name="Shan Y."/>
        </authorList>
    </citation>
    <scope>NUCLEOTIDE SEQUENCE [LARGE SCALE GENOMIC DNA]</scope>
    <source>
        <strain evidence="21">csc3.9</strain>
    </source>
</reference>
<dbReference type="AlphaFoldDB" id="A0A7T4QY01"/>
<accession>A0A7T4QY01</accession>
<evidence type="ECO:0000256" key="15">
    <source>
        <dbReference type="SAM" id="SignalP"/>
    </source>
</evidence>
<name>A0A7T4QY01_9GAMM</name>
<dbReference type="Pfam" id="PF16187">
    <property type="entry name" value="Peptidase_M16_M"/>
    <property type="match status" value="1"/>
</dbReference>
<evidence type="ECO:0000256" key="1">
    <source>
        <dbReference type="ARBA" id="ARBA00001947"/>
    </source>
</evidence>
<evidence type="ECO:0000256" key="9">
    <source>
        <dbReference type="ARBA" id="ARBA00022833"/>
    </source>
</evidence>
<dbReference type="InterPro" id="IPR054734">
    <property type="entry name" value="PqqF-like_C_4"/>
</dbReference>
<dbReference type="GO" id="GO:0006508">
    <property type="term" value="P:proteolysis"/>
    <property type="evidence" value="ECO:0007669"/>
    <property type="project" value="UniProtKB-KW"/>
</dbReference>
<dbReference type="InterPro" id="IPR001431">
    <property type="entry name" value="Pept_M16_Zn_BS"/>
</dbReference>
<evidence type="ECO:0000256" key="10">
    <source>
        <dbReference type="ARBA" id="ARBA00023049"/>
    </source>
</evidence>
<dbReference type="PANTHER" id="PTHR43690">
    <property type="entry name" value="NARDILYSIN"/>
    <property type="match status" value="1"/>
</dbReference>
<dbReference type="InterPro" id="IPR007863">
    <property type="entry name" value="Peptidase_M16_C"/>
</dbReference>
<evidence type="ECO:0000256" key="2">
    <source>
        <dbReference type="ARBA" id="ARBA00002184"/>
    </source>
</evidence>
<dbReference type="InterPro" id="IPR011765">
    <property type="entry name" value="Pept_M16_N"/>
</dbReference>
<evidence type="ECO:0000256" key="7">
    <source>
        <dbReference type="ARBA" id="ARBA00022723"/>
    </source>
</evidence>
<dbReference type="Pfam" id="PF05193">
    <property type="entry name" value="Peptidase_M16_C"/>
    <property type="match status" value="1"/>
</dbReference>
<dbReference type="FunFam" id="3.30.830.10:FF:000005">
    <property type="entry name" value="nardilysin isoform X1"/>
    <property type="match status" value="1"/>
</dbReference>
<keyword evidence="7" id="KW-0479">Metal-binding</keyword>
<dbReference type="EC" id="3.4.24.55" evidence="4"/>
<evidence type="ECO:0000313" key="20">
    <source>
        <dbReference type="EMBL" id="QQD16884.1"/>
    </source>
</evidence>
<feature type="signal peptide" evidence="15">
    <location>
        <begin position="1"/>
        <end position="22"/>
    </location>
</feature>
<evidence type="ECO:0000256" key="14">
    <source>
        <dbReference type="RuleBase" id="RU004447"/>
    </source>
</evidence>
<dbReference type="PROSITE" id="PS51257">
    <property type="entry name" value="PROKAR_LIPOPROTEIN"/>
    <property type="match status" value="1"/>
</dbReference>
<dbReference type="GO" id="GO:0004222">
    <property type="term" value="F:metalloendopeptidase activity"/>
    <property type="evidence" value="ECO:0007669"/>
    <property type="project" value="UniProtKB-EC"/>
</dbReference>
<keyword evidence="6" id="KW-0645">Protease</keyword>
<evidence type="ECO:0000259" key="19">
    <source>
        <dbReference type="Pfam" id="PF22456"/>
    </source>
</evidence>
<evidence type="ECO:0000256" key="11">
    <source>
        <dbReference type="ARBA" id="ARBA00029597"/>
    </source>
</evidence>
<evidence type="ECO:0000313" key="21">
    <source>
        <dbReference type="Proteomes" id="UP000596063"/>
    </source>
</evidence>
<evidence type="ECO:0000256" key="13">
    <source>
        <dbReference type="ARBA" id="ARBA00033450"/>
    </source>
</evidence>
<evidence type="ECO:0000256" key="12">
    <source>
        <dbReference type="ARBA" id="ARBA00031184"/>
    </source>
</evidence>
<comment type="similarity">
    <text evidence="3 14">Belongs to the peptidase M16 family.</text>
</comment>
<gene>
    <name evidence="20" type="ORF">I6N98_10860</name>
</gene>
<protein>
    <recommendedName>
        <fullName evidence="5">Protease 3</fullName>
        <ecNumber evidence="4">3.4.24.55</ecNumber>
    </recommendedName>
    <alternativeName>
        <fullName evidence="13">Pitrilysin</fullName>
    </alternativeName>
    <alternativeName>
        <fullName evidence="12">Protease III</fullName>
    </alternativeName>
    <alternativeName>
        <fullName evidence="11">Protease pi</fullName>
    </alternativeName>
</protein>
<feature type="domain" description="Peptidase M16 middle/third" evidence="18">
    <location>
        <begin position="407"/>
        <end position="682"/>
    </location>
</feature>
<comment type="cofactor">
    <cofactor evidence="1">
        <name>Zn(2+)</name>
        <dbReference type="ChEBI" id="CHEBI:29105"/>
    </cofactor>
</comment>
<dbReference type="PANTHER" id="PTHR43690:SF18">
    <property type="entry name" value="INSULIN-DEGRADING ENZYME-RELATED"/>
    <property type="match status" value="1"/>
</dbReference>
<keyword evidence="15" id="KW-0732">Signal</keyword>
<comment type="function">
    <text evidence="2">Endopeptidase that degrades small peptides of less than 7 kDa, such as glucagon and insulin.</text>
</comment>
<dbReference type="GO" id="GO:0046872">
    <property type="term" value="F:metal ion binding"/>
    <property type="evidence" value="ECO:0007669"/>
    <property type="project" value="UniProtKB-KW"/>
</dbReference>
<feature type="domain" description="Peptidase M16 N-terminal" evidence="16">
    <location>
        <begin position="62"/>
        <end position="186"/>
    </location>
</feature>
<evidence type="ECO:0000259" key="16">
    <source>
        <dbReference type="Pfam" id="PF00675"/>
    </source>
</evidence>
<keyword evidence="10" id="KW-0482">Metalloprotease</keyword>
<feature type="domain" description="Peptidase M16 C-terminal" evidence="17">
    <location>
        <begin position="223"/>
        <end position="397"/>
    </location>
</feature>
<dbReference type="RefSeq" id="WP_198568386.1">
    <property type="nucleotide sequence ID" value="NZ_CP066167.1"/>
</dbReference>
<evidence type="ECO:0000256" key="8">
    <source>
        <dbReference type="ARBA" id="ARBA00022801"/>
    </source>
</evidence>
<organism evidence="20 21">
    <name type="scientific">Spongiibacter nanhainus</name>
    <dbReference type="NCBI Taxonomy" id="2794344"/>
    <lineage>
        <taxon>Bacteria</taxon>
        <taxon>Pseudomonadati</taxon>
        <taxon>Pseudomonadota</taxon>
        <taxon>Gammaproteobacteria</taxon>
        <taxon>Cellvibrionales</taxon>
        <taxon>Spongiibacteraceae</taxon>
        <taxon>Spongiibacter</taxon>
    </lineage>
</organism>
<dbReference type="InterPro" id="IPR011249">
    <property type="entry name" value="Metalloenz_LuxS/M16"/>
</dbReference>
<dbReference type="GO" id="GO:0005737">
    <property type="term" value="C:cytoplasm"/>
    <property type="evidence" value="ECO:0007669"/>
    <property type="project" value="UniProtKB-ARBA"/>
</dbReference>
<dbReference type="Gene3D" id="3.30.830.10">
    <property type="entry name" value="Metalloenzyme, LuxS/M16 peptidase-like"/>
    <property type="match status" value="4"/>
</dbReference>
<evidence type="ECO:0000259" key="18">
    <source>
        <dbReference type="Pfam" id="PF16187"/>
    </source>
</evidence>